<dbReference type="NCBIfam" id="NF047847">
    <property type="entry name" value="SS_mature_LptM"/>
    <property type="match status" value="1"/>
</dbReference>
<evidence type="ECO:0000256" key="4">
    <source>
        <dbReference type="ARBA" id="ARBA00023139"/>
    </source>
</evidence>
<evidence type="ECO:0000256" key="5">
    <source>
        <dbReference type="ARBA" id="ARBA00023237"/>
    </source>
</evidence>
<evidence type="ECO:0000313" key="9">
    <source>
        <dbReference type="Proteomes" id="UP000325161"/>
    </source>
</evidence>
<keyword evidence="9" id="KW-1185">Reference proteome</keyword>
<evidence type="ECO:0000256" key="1">
    <source>
        <dbReference type="ARBA" id="ARBA00004459"/>
    </source>
</evidence>
<dbReference type="GO" id="GO:0009279">
    <property type="term" value="C:cell outer membrane"/>
    <property type="evidence" value="ECO:0007669"/>
    <property type="project" value="UniProtKB-SubCell"/>
</dbReference>
<sequence>MKLSHAVRSTTLRRPGAGSHQGIVATRLGAALLVLGLLAGCGQKGPLFFPGQKPPSKSSSSS</sequence>
<gene>
    <name evidence="8" type="ORF">FXN63_24805</name>
</gene>
<reference evidence="8 9" key="1">
    <citation type="submission" date="2019-08" db="EMBL/GenBank/DDBJ databases">
        <title>Amphibian skin-associated Pigmentiphaga: genome sequence and occurrence across geography and hosts.</title>
        <authorList>
            <person name="Bletz M.C."/>
            <person name="Bunk B."/>
            <person name="Sproeer C."/>
            <person name="Biwer P."/>
            <person name="Reiter S."/>
            <person name="Rabemananjara F.C.E."/>
            <person name="Schulz S."/>
            <person name="Overmann J."/>
            <person name="Vences M."/>
        </authorList>
    </citation>
    <scope>NUCLEOTIDE SEQUENCE [LARGE SCALE GENOMIC DNA]</scope>
    <source>
        <strain evidence="8 9">Mada1488</strain>
    </source>
</reference>
<evidence type="ECO:0000256" key="2">
    <source>
        <dbReference type="ARBA" id="ARBA00022729"/>
    </source>
</evidence>
<feature type="region of interest" description="Disordered" evidence="7">
    <location>
        <begin position="1"/>
        <end position="20"/>
    </location>
</feature>
<keyword evidence="2" id="KW-0732">Signal</keyword>
<keyword evidence="4" id="KW-0564">Palmitate</keyword>
<evidence type="ECO:0000256" key="7">
    <source>
        <dbReference type="SAM" id="MobiDB-lite"/>
    </source>
</evidence>
<dbReference type="AlphaFoldDB" id="A0A5C0B4B7"/>
<keyword evidence="6" id="KW-0449">Lipoprotein</keyword>
<evidence type="ECO:0000313" key="8">
    <source>
        <dbReference type="EMBL" id="QEI08706.1"/>
    </source>
</evidence>
<comment type="subcellular location">
    <subcellularLocation>
        <location evidence="1">Cell outer membrane</location>
        <topology evidence="1">Lipid-anchor</topology>
    </subcellularLocation>
</comment>
<proteinExistence type="predicted"/>
<keyword evidence="5" id="KW-0998">Cell outer membrane</keyword>
<name>A0A5C0B4B7_9BURK</name>
<dbReference type="KEGG" id="pacr:FXN63_24805"/>
<evidence type="ECO:0008006" key="10">
    <source>
        <dbReference type="Google" id="ProtNLM"/>
    </source>
</evidence>
<evidence type="ECO:0000256" key="6">
    <source>
        <dbReference type="ARBA" id="ARBA00023288"/>
    </source>
</evidence>
<dbReference type="Pfam" id="PF13627">
    <property type="entry name" value="LptM_cons"/>
    <property type="match status" value="1"/>
</dbReference>
<dbReference type="InterPro" id="IPR032831">
    <property type="entry name" value="LptM_cons"/>
</dbReference>
<organism evidence="8 9">
    <name type="scientific">Pigmentiphaga aceris</name>
    <dbReference type="NCBI Taxonomy" id="1940612"/>
    <lineage>
        <taxon>Bacteria</taxon>
        <taxon>Pseudomonadati</taxon>
        <taxon>Pseudomonadota</taxon>
        <taxon>Betaproteobacteria</taxon>
        <taxon>Burkholderiales</taxon>
        <taxon>Alcaligenaceae</taxon>
        <taxon>Pigmentiphaga</taxon>
    </lineage>
</organism>
<dbReference type="RefSeq" id="WP_148818177.1">
    <property type="nucleotide sequence ID" value="NZ_CP043046.1"/>
</dbReference>
<protein>
    <recommendedName>
        <fullName evidence="10">Lipoprotein</fullName>
    </recommendedName>
</protein>
<accession>A0A5C0B4B7</accession>
<dbReference type="EMBL" id="CP043046">
    <property type="protein sequence ID" value="QEI08706.1"/>
    <property type="molecule type" value="Genomic_DNA"/>
</dbReference>
<keyword evidence="3" id="KW-0472">Membrane</keyword>
<dbReference type="Proteomes" id="UP000325161">
    <property type="component" value="Chromosome"/>
</dbReference>
<evidence type="ECO:0000256" key="3">
    <source>
        <dbReference type="ARBA" id="ARBA00023136"/>
    </source>
</evidence>